<dbReference type="GO" id="GO:0140359">
    <property type="term" value="F:ABC-type transporter activity"/>
    <property type="evidence" value="ECO:0007669"/>
    <property type="project" value="InterPro"/>
</dbReference>
<keyword evidence="10" id="KW-0325">Glycoprotein</keyword>
<dbReference type="InterPro" id="IPR055098">
    <property type="entry name" value="Ig_NUP210_3rd"/>
</dbReference>
<dbReference type="InterPro" id="IPR045197">
    <property type="entry name" value="NUP210-like"/>
</dbReference>
<dbReference type="SMART" id="SM00360">
    <property type="entry name" value="RRM"/>
    <property type="match status" value="2"/>
</dbReference>
<dbReference type="Pfam" id="PF22962">
    <property type="entry name" value="Ig_NUP210_7th"/>
    <property type="match status" value="1"/>
</dbReference>
<evidence type="ECO:0000256" key="8">
    <source>
        <dbReference type="ARBA" id="ARBA00022989"/>
    </source>
</evidence>
<dbReference type="InterPro" id="IPR055097">
    <property type="entry name" value="Ig_NUP210_2nd"/>
</dbReference>
<comment type="similarity">
    <text evidence="3">Belongs to the NUP210 family.</text>
</comment>
<dbReference type="SUPFAM" id="SSF52540">
    <property type="entry name" value="P-loop containing nucleoside triphosphate hydrolases"/>
    <property type="match status" value="1"/>
</dbReference>
<evidence type="ECO:0000259" key="16">
    <source>
        <dbReference type="PROSITE" id="PS50893"/>
    </source>
</evidence>
<dbReference type="Pfam" id="PF22963">
    <property type="entry name" value="Ig_NUP210_3rd"/>
    <property type="match status" value="1"/>
</dbReference>
<feature type="transmembrane region" description="Helical" evidence="14">
    <location>
        <begin position="967"/>
        <end position="986"/>
    </location>
</feature>
<feature type="transmembrane region" description="Helical" evidence="14">
    <location>
        <begin position="540"/>
        <end position="566"/>
    </location>
</feature>
<dbReference type="Pfam" id="PF22969">
    <property type="entry name" value="Ig_NUP210_2nd"/>
    <property type="match status" value="1"/>
</dbReference>
<dbReference type="PANTHER" id="PTHR23019:SF0">
    <property type="entry name" value="NUCLEAR PORE MEMBRANE GLYCOPROTEIN 210"/>
    <property type="match status" value="1"/>
</dbReference>
<dbReference type="Pfam" id="PF00005">
    <property type="entry name" value="ABC_tran"/>
    <property type="match status" value="1"/>
</dbReference>
<dbReference type="Proteomes" id="UP000290289">
    <property type="component" value="Chromosome 17"/>
</dbReference>
<dbReference type="InterPro" id="IPR035979">
    <property type="entry name" value="RBD_domain_sf"/>
</dbReference>
<dbReference type="PROSITE" id="PS50102">
    <property type="entry name" value="RRM"/>
    <property type="match status" value="2"/>
</dbReference>
<comment type="caution">
    <text evidence="18">The sequence shown here is derived from an EMBL/GenBank/DDBJ whole genome shotgun (WGS) entry which is preliminary data.</text>
</comment>
<dbReference type="GO" id="GO:0016887">
    <property type="term" value="F:ATP hydrolysis activity"/>
    <property type="evidence" value="ECO:0007669"/>
    <property type="project" value="InterPro"/>
</dbReference>
<dbReference type="GO" id="GO:0005524">
    <property type="term" value="F:ATP binding"/>
    <property type="evidence" value="ECO:0007669"/>
    <property type="project" value="UniProtKB-KW"/>
</dbReference>
<dbReference type="GO" id="GO:0031965">
    <property type="term" value="C:nuclear membrane"/>
    <property type="evidence" value="ECO:0007669"/>
    <property type="project" value="UniProtKB-SubCell"/>
</dbReference>
<keyword evidence="8 14" id="KW-1133">Transmembrane helix</keyword>
<dbReference type="InterPro" id="IPR012677">
    <property type="entry name" value="Nucleotide-bd_a/b_plait_sf"/>
</dbReference>
<dbReference type="GO" id="GO:0003723">
    <property type="term" value="F:RNA binding"/>
    <property type="evidence" value="ECO:0007669"/>
    <property type="project" value="UniProtKB-UniRule"/>
</dbReference>
<dbReference type="Pfam" id="PF22967">
    <property type="entry name" value="Ig_NUP210_1st"/>
    <property type="match status" value="1"/>
</dbReference>
<dbReference type="Pfam" id="PF26182">
    <property type="entry name" value="Ig_NUP210_5th"/>
    <property type="match status" value="1"/>
</dbReference>
<dbReference type="InterPro" id="IPR008964">
    <property type="entry name" value="Invasin/intimin_cell_adhesion"/>
</dbReference>
<dbReference type="Gene3D" id="1.20.1560.10">
    <property type="entry name" value="ABC transporter type 1, transmembrane domain"/>
    <property type="match status" value="1"/>
</dbReference>
<feature type="domain" description="ABC transmembrane type-1" evidence="17">
    <location>
        <begin position="412"/>
        <end position="690"/>
    </location>
</feature>
<dbReference type="Pfam" id="PF24427">
    <property type="entry name" value="Ig_GP210_16th"/>
    <property type="match status" value="1"/>
</dbReference>
<evidence type="ECO:0000313" key="19">
    <source>
        <dbReference type="Proteomes" id="UP000290289"/>
    </source>
</evidence>
<sequence>MQLGFHHQRLRRQHALPQHLEVPKLSDVEQRRLASSLGGGGLVLHLLGYKRPQLVEVDDRAMELVAQPVEVPHTDFTEIPWMVLVEEDPVVVHASGVTATAGVLAVLADTPVAGADVAALLAVLLEPRRHRCPPRVFGERPLRSEMEGLWELGEERRKWIVERGETLRFEYGPLHIPCEAQLPFSRVLKSRHHCDCLLPASPLSGTHSLSQQQAEQRTSAGIPSGPAQLIRAQRNDNFEIELLNYAHFIMCSIDVYISEILIPSTYFRNPYFMLRVELKVFSFSVYHLGGMQFPWTCSSRNLCTLSPPYLHNGKLFLISSLNKNQIPISSLGNLSRAQRFCVPKNKFGVSEAVEKWVGTSGLAFPGGSCSWWSLSEHEEERSCTVAEPITLLHALCRMWDLVETRSSRWVIFIAFSSLIIAALSEISMPSILTESIFAAQSGDAVVFYRNSKLLAFLCITSGICSGLRSGCFGIANIILVKRLRETLYSALLSQDISFFDREAVGDLTSRLGADCQRLSLVIANDIHLILRNVLQGTGALINLLMLSWPLAVSALFICCVLSLIFLRYGWYQKKAAKLVQDFTAGANEAAQETLSLMRTVRVYGTEKKEFEQWLDKVAFINIRESMAYGLWSVSFSTLYRATQVIAVVLGGISIMSGRVSAEQLTKYVLYCEWLIYATWRVTDNVSSLMQSVGASEKVLQLMDLLPSDQVLSKGVKLQKVMGHIRFVNVSFRYPARARVPVLENINISIQAHEVVAIVGPSGSGKSTLVNLLLRLYEPIAGQIYIDDFPLRELDIRWLRGKIGFVPQEPHLFRMSIKSNIKYGCSREIEDEDIELAAKQAYAHEFISSLPDGYETIVDDGLLSGGQKQRIVIARAILRDPAILILDEATSALDSETEHYGILHAVRNDIKAKRTVVVIAHRLSTIEAADRIVVMDGGRITEMGKHTELLKMDGLYANLIDSVRRMKMLRYTVLLGLFLLLVAGQTVSHLGSGPHIADVNILLPPRMTHPVEYRLQGSDGCFKWSWDHHDILSVLPEYNTTSHCSTSALLRSIAPFSGRKETAVYAADVNTGVVIRCKVFIDKLSRIQIFHNSVKLDLDGLATLRVRAFDSEENVFSSLVGLQFMWQLETNEPPHHLAHVPLKDSPLSDCGGLCGDLDIQISLEDNGVFSDLYVVKGIEIGHEIVSVHLLEPRFQHMTDRIALTVAEAMSLDPPSPVFVLVGAAVQYSLKIIRGNKAQVVTLPSPHHRWSVSNSSVARVDSMMGLANAFSLGITNTIVEDTRVAGHIQVSSLNVVLPDSLSLYIVPLSTSGDLVEGIEAIPSMTRWYGVSGRQYLIQMKVFSQGPDAQEIYLTESDDLKLSSDQSDYWRLSPVSNDIAIKHGWQNSMILKATSQGQGKLAASLTYFSALNEKKEVLKVMQEVVVCDRVQFTLDKSGASPTILLPWAPSVYQEVELKATGGCAKASSDYKWFSSDMGIVSVSASGVVQAKKPGKATIKVLSIFDSFNYDEVAIEVSVPASMVMLRNFPVETVVGTHLQAAVTMKASNGAYFYRCDAFSSFIKWKAGSESFIIVNATVGATALDILGNAEFYASSSGPACSRAYLYASASGRATLHATLSKEYHNLDSSISGPVVLKASSLIAAYSPLSIRQAGDGNHFGGYFFDLAQTETDRQLVNLDKIYLVPGTHLDVMLLGGPEKWNNGIDFVETMDILNEGHGHIDNGASVQRLSDSYKSLYRVSCQMLGTYKIVFKRGNMVGDGHPLPAVAEVPLYLTCSVPTSIVLLADEHVNEREVIRTAIQADRSSGKIRVTPVTVANGRTIRLAAVGISNSGEAFANSSSLSLRWELINCGEMASWDDADDLERSEHSWERLLSLKNESGLCIVRATVIGFRDNMGAHKSVPLLEDSDNVLADAIRLQLVSTLIVSPEFNLVYFNPNAKLNLSITGGSCFLEATVNNSRVLEVVQPPTGLQCSQLILSPKAMGTALVTVYDIGLAPPLAASAVVQVVDIDWIKIVSPDEISLMEGNSQTIDLMAGISDGRTFDAYQILTSLASCLCVRAQGASHILALYLACKRLDDLEPIVQFAYMNIHVHVEDHIIEVLDINDISSPGGGFVNVPKFKILATHLGITTFFVSAVQQSGHEILSQPIMVEVYAPPVIYPQEIFLVPGASYVLTVKGGPTVGVYVEYMSLDDEIVAMHRSSGRLSAMSPGNTTIRATFFRNGDIVICEAYGSVKVGVPSSVILNAQSELLGVGHEMPIYPLFSQGDLFSVYELCQNYRWTIEDEKVLSFYLEHFTGEKYGSQLEPSEKIQFPSHMSEEELGFIKVISGRFAGRTNVAVSFSCEFISSGSKSWRRVYNASVSISVVPDLPLALGVPITWVLPPHYTTTSILPSSSELHGQRDSQSHKGTIIYSLLKNLPEKNDGVQKDAISIDGDRIKTSESNNLACIQAKDRMTGRSEIAACVKVAEVSQIRITNKELPFHGINLAVGAEISLPVVYLDVLGNPFYEAHGAVLFDMATNSPDVVSINNSSNTHVGSGNIHLKAMRHGRALVRISIHRMPQKSDYILVSVGAHIHPQNPVLRTGSHLNFSIEGLNDEISGRWRTANGSVISVSPLSGVAEVIGEGTTQVYFEASSLKLRTTVIVPTEDIVSVDAPTETLTNVPFPTKGYNFYVKISTDNEFKALGNTKELQYDCRVDPPFVGYAKPWLDLDTGSSYCRFFPYSPEHLVRLVPKSKDMKSDISVSIKASLRKADHVSGSASALFVGGFSILEMGKDSMQLKLTPDSNKTTITILGNTDVEIYRHERDSLHITPIHKEGSGIGGRAKYEVKMLGSKRFKDTIFITLPANGQSVEIDVNGDPGDKTASETTFDRPLWLMVIAYIAIVLGCLVLLGWMVACIICYWANELDRSRRSINAPATPGTAGPATPERTSSPAAVSEQSPRTPQPFIDYVRRTIDETPYYRREPRRRGKKIKKIKNTYIFNSWEVRGLRSSAANPSYFLFSVYFLGLKLLLRSLYFLLSESDTPMDFRTNDPNLEGEAQDNNQPDHRHETAEDDDYGRSQPQTGDGASPGVSDWGSVSGNAAQFIKYFGAYGEIIDSVIMKDRKTGQPRGFGFVTYADPSVVDRVIEETHVINGKQVEIKRTIPRGAMGSKDFKTKKIFVGGIPTTVNEEEFSDFFSQYGEVKEHQIMRDHSTGRSRGFGFVTFDTDQAVDELLDKGNKLDFAGAQVEIKKAEPKKPNQPAPPSKRYNDSRPAYGGGYGESYGGYGGGSYGGAGAYRSAAAYGGRGSAYGGYGGSEFGGYGVYGGGGGGGIGAYRGESSMGYSGRYGGAYSRGYDIGGGYGGAGEGYGGYGGAGGAAGGSGYGSGYDAGFGGGYGGGSGASFYGSRGGGYGGAGSGRYHPYGRLMFSVSLVVSFRSLVRSFAPPAMEPGQPCVKDVPYDCLSNSFYFFAALFCTGTEIKGTCCFKSPAERERRIEITTTLTKSSKLLLRPRASAFVASPPHFALGVAYTLVPMDWLEALYSFWRRLNPNASHFTYLCAVEKGKTVLRLGPSNGFTMTVYPSGEPRRLTEAFWHPPGHYIVQTSNFSILTN</sequence>
<dbReference type="InterPro" id="IPR000504">
    <property type="entry name" value="RRM_dom"/>
</dbReference>
<dbReference type="InterPro" id="IPR036640">
    <property type="entry name" value="ABC1_TM_sf"/>
</dbReference>
<dbReference type="PROSITE" id="PS00211">
    <property type="entry name" value="ABC_TRANSPORTER_1"/>
    <property type="match status" value="1"/>
</dbReference>
<keyword evidence="9 14" id="KW-0472">Membrane</keyword>
<dbReference type="InterPro" id="IPR017871">
    <property type="entry name" value="ABC_transporter-like_CS"/>
</dbReference>
<evidence type="ECO:0000256" key="12">
    <source>
        <dbReference type="PROSITE-ProRule" id="PRU00176"/>
    </source>
</evidence>
<feature type="transmembrane region" description="Helical" evidence="14">
    <location>
        <begin position="2993"/>
        <end position="3015"/>
    </location>
</feature>
<keyword evidence="5" id="KW-0732">Signal</keyword>
<evidence type="ECO:0000256" key="6">
    <source>
        <dbReference type="ARBA" id="ARBA00022741"/>
    </source>
</evidence>
<keyword evidence="11" id="KW-0539">Nucleus</keyword>
<dbReference type="FunFam" id="3.40.50.300:FF:000218">
    <property type="entry name" value="Multidrug ABC transporter ATP-binding protein"/>
    <property type="match status" value="1"/>
</dbReference>
<dbReference type="Pfam" id="PF00664">
    <property type="entry name" value="ABC_membrane"/>
    <property type="match status" value="1"/>
</dbReference>
<dbReference type="InterPro" id="IPR003343">
    <property type="entry name" value="Big_2"/>
</dbReference>
<dbReference type="InterPro" id="IPR056233">
    <property type="entry name" value="Ig_GP210_16th"/>
</dbReference>
<dbReference type="SUPFAM" id="SSF49373">
    <property type="entry name" value="Invasin/intimin cell-adhesion fragments"/>
    <property type="match status" value="1"/>
</dbReference>
<dbReference type="SUPFAM" id="SSF90123">
    <property type="entry name" value="ABC transporter transmembrane region"/>
    <property type="match status" value="1"/>
</dbReference>
<keyword evidence="19" id="KW-1185">Reference proteome</keyword>
<dbReference type="Pfam" id="PF24425">
    <property type="entry name" value="Ig_GP210_15th"/>
    <property type="match status" value="1"/>
</dbReference>
<feature type="region of interest" description="Disordered" evidence="13">
    <location>
        <begin position="3225"/>
        <end position="3250"/>
    </location>
</feature>
<feature type="compositionally biased region" description="Polar residues" evidence="13">
    <location>
        <begin position="2924"/>
        <end position="2938"/>
    </location>
</feature>
<dbReference type="InterPro" id="IPR003593">
    <property type="entry name" value="AAA+_ATPase"/>
</dbReference>
<evidence type="ECO:0000256" key="11">
    <source>
        <dbReference type="ARBA" id="ARBA00023242"/>
    </source>
</evidence>
<proteinExistence type="inferred from homology"/>
<evidence type="ECO:0000259" key="15">
    <source>
        <dbReference type="PROSITE" id="PS50102"/>
    </source>
</evidence>
<keyword evidence="12" id="KW-0694">RNA-binding</keyword>
<feature type="compositionally biased region" description="Low complexity" evidence="13">
    <location>
        <begin position="2911"/>
        <end position="2923"/>
    </location>
</feature>
<dbReference type="STRING" id="3750.A0A498HES5"/>
<feature type="transmembrane region" description="Helical" evidence="14">
    <location>
        <begin position="2869"/>
        <end position="2899"/>
    </location>
</feature>
<dbReference type="SMART" id="SM00382">
    <property type="entry name" value="AAA"/>
    <property type="match status" value="1"/>
</dbReference>
<keyword evidence="6" id="KW-0547">Nucleotide-binding</keyword>
<evidence type="ECO:0000256" key="5">
    <source>
        <dbReference type="ARBA" id="ARBA00022729"/>
    </source>
</evidence>
<organism evidence="18 19">
    <name type="scientific">Malus domestica</name>
    <name type="common">Apple</name>
    <name type="synonym">Pyrus malus</name>
    <dbReference type="NCBI Taxonomy" id="3750"/>
    <lineage>
        <taxon>Eukaryota</taxon>
        <taxon>Viridiplantae</taxon>
        <taxon>Streptophyta</taxon>
        <taxon>Embryophyta</taxon>
        <taxon>Tracheophyta</taxon>
        <taxon>Spermatophyta</taxon>
        <taxon>Magnoliopsida</taxon>
        <taxon>eudicotyledons</taxon>
        <taxon>Gunneridae</taxon>
        <taxon>Pentapetalae</taxon>
        <taxon>rosids</taxon>
        <taxon>fabids</taxon>
        <taxon>Rosales</taxon>
        <taxon>Rosaceae</taxon>
        <taxon>Amygdaloideae</taxon>
        <taxon>Maleae</taxon>
        <taxon>Malus</taxon>
    </lineage>
</organism>
<evidence type="ECO:0000256" key="10">
    <source>
        <dbReference type="ARBA" id="ARBA00023180"/>
    </source>
</evidence>
<dbReference type="PROSITE" id="PS50893">
    <property type="entry name" value="ABC_TRANSPORTER_2"/>
    <property type="match status" value="1"/>
</dbReference>
<evidence type="ECO:0000256" key="2">
    <source>
        <dbReference type="ARBA" id="ARBA00004590"/>
    </source>
</evidence>
<dbReference type="InterPro" id="IPR056232">
    <property type="entry name" value="Ig_GP210_15th"/>
</dbReference>
<dbReference type="CDD" id="cd18572">
    <property type="entry name" value="ABC_6TM_TAP"/>
    <property type="match status" value="1"/>
</dbReference>
<gene>
    <name evidence="18" type="ORF">DVH24_037293</name>
</gene>
<evidence type="ECO:0000256" key="14">
    <source>
        <dbReference type="SAM" id="Phobius"/>
    </source>
</evidence>
<evidence type="ECO:0000256" key="9">
    <source>
        <dbReference type="ARBA" id="ARBA00023136"/>
    </source>
</evidence>
<dbReference type="InterPro" id="IPR027417">
    <property type="entry name" value="P-loop_NTPase"/>
</dbReference>
<evidence type="ECO:0000256" key="13">
    <source>
        <dbReference type="SAM" id="MobiDB-lite"/>
    </source>
</evidence>
<reference evidence="18 19" key="1">
    <citation type="submission" date="2018-10" db="EMBL/GenBank/DDBJ databases">
        <title>A high-quality apple genome assembly.</title>
        <authorList>
            <person name="Hu J."/>
        </authorList>
    </citation>
    <scope>NUCLEOTIDE SEQUENCE [LARGE SCALE GENOMIC DNA]</scope>
    <source>
        <strain evidence="19">cv. HFTH1</strain>
        <tissue evidence="18">Young leaf</tissue>
    </source>
</reference>
<evidence type="ECO:0000256" key="4">
    <source>
        <dbReference type="ARBA" id="ARBA00022692"/>
    </source>
</evidence>
<evidence type="ECO:0000256" key="3">
    <source>
        <dbReference type="ARBA" id="ARBA00007313"/>
    </source>
</evidence>
<dbReference type="InterPro" id="IPR055099">
    <property type="entry name" value="Ig_NUP210_7th"/>
</dbReference>
<feature type="region of interest" description="Disordered" evidence="13">
    <location>
        <begin position="3024"/>
        <end position="3069"/>
    </location>
</feature>
<dbReference type="EMBL" id="RDQH01000343">
    <property type="protein sequence ID" value="RXH69509.1"/>
    <property type="molecule type" value="Genomic_DNA"/>
</dbReference>
<evidence type="ECO:0000259" key="17">
    <source>
        <dbReference type="PROSITE" id="PS50929"/>
    </source>
</evidence>
<name>A0A498HES5_MALDO</name>
<keyword evidence="4 14" id="KW-0812">Transmembrane</keyword>
<evidence type="ECO:0000313" key="18">
    <source>
        <dbReference type="EMBL" id="RXH69509.1"/>
    </source>
</evidence>
<dbReference type="PROSITE" id="PS50929">
    <property type="entry name" value="ABC_TM1F"/>
    <property type="match status" value="1"/>
</dbReference>
<dbReference type="SMART" id="SM00635">
    <property type="entry name" value="BID_2"/>
    <property type="match status" value="3"/>
</dbReference>
<feature type="region of interest" description="Disordered" evidence="13">
    <location>
        <begin position="2910"/>
        <end position="2940"/>
    </location>
</feature>
<evidence type="ECO:0000256" key="1">
    <source>
        <dbReference type="ARBA" id="ARBA00004141"/>
    </source>
</evidence>
<protein>
    <submittedName>
        <fullName evidence="18">Uncharacterized protein</fullName>
    </submittedName>
</protein>
<dbReference type="InterPro" id="IPR003439">
    <property type="entry name" value="ABC_transporter-like_ATP-bd"/>
</dbReference>
<dbReference type="InterPro" id="IPR011527">
    <property type="entry name" value="ABC1_TM_dom"/>
</dbReference>
<dbReference type="Gene3D" id="2.60.40.1080">
    <property type="match status" value="1"/>
</dbReference>
<dbReference type="SUPFAM" id="SSF54928">
    <property type="entry name" value="RNA-binding domain, RBD"/>
    <property type="match status" value="2"/>
</dbReference>
<dbReference type="Gene3D" id="3.40.50.300">
    <property type="entry name" value="P-loop containing nucleotide triphosphate hydrolases"/>
    <property type="match status" value="1"/>
</dbReference>
<dbReference type="InterPro" id="IPR055096">
    <property type="entry name" value="Ig_NUP210_1st"/>
</dbReference>
<accession>A0A498HES5</accession>
<dbReference type="PANTHER" id="PTHR23019">
    <property type="entry name" value="NUCLEAR PORE MEMBRANE GLYCOPROTEIN GP210-RELATED"/>
    <property type="match status" value="1"/>
</dbReference>
<dbReference type="Pfam" id="PF00076">
    <property type="entry name" value="RRM_1"/>
    <property type="match status" value="2"/>
</dbReference>
<feature type="domain" description="RRM" evidence="15">
    <location>
        <begin position="3080"/>
        <end position="3141"/>
    </location>
</feature>
<feature type="domain" description="ABC transporter" evidence="16">
    <location>
        <begin position="724"/>
        <end position="961"/>
    </location>
</feature>
<feature type="domain" description="RRM" evidence="15">
    <location>
        <begin position="3153"/>
        <end position="3231"/>
    </location>
</feature>
<keyword evidence="7" id="KW-0067">ATP-binding</keyword>
<dbReference type="Gene3D" id="3.30.70.330">
    <property type="match status" value="2"/>
</dbReference>
<comment type="subcellular location">
    <subcellularLocation>
        <location evidence="1">Membrane</location>
        <topology evidence="1">Multi-pass membrane protein</topology>
    </subcellularLocation>
    <subcellularLocation>
        <location evidence="2">Nucleus membrane</location>
        <topology evidence="2">Single-pass membrane protein</topology>
    </subcellularLocation>
</comment>
<evidence type="ECO:0000256" key="7">
    <source>
        <dbReference type="ARBA" id="ARBA00022840"/>
    </source>
</evidence>